<dbReference type="Proteomes" id="UP000198870">
    <property type="component" value="Unassembled WGS sequence"/>
</dbReference>
<evidence type="ECO:0000259" key="1">
    <source>
        <dbReference type="SMART" id="SM00065"/>
    </source>
</evidence>
<evidence type="ECO:0000313" key="3">
    <source>
        <dbReference type="Proteomes" id="UP000198870"/>
    </source>
</evidence>
<sequence>MMKQIHVPEHIKKIWQEMTDLITEITGAPVALVMRFSDPCIDVFVSSIGTHNPYSPGETQVLNNSGLYCETVIKTQETLIVCNALNDERWQASPAFNRDMVSYLGYPVLLPNGDIYGTLCVLDRVSKGYSESVRHLLQHFCKLMESHLELLCVNHALVEKNREINRSLSQRRELRGFITMCANCKSIKDTQGNWQDIESFHPEANFSHGICPSCRRVLYPYLK</sequence>
<dbReference type="OrthoDB" id="9795133at2"/>
<dbReference type="RefSeq" id="WP_092210900.1">
    <property type="nucleotide sequence ID" value="NZ_FMUX01000008.1"/>
</dbReference>
<dbReference type="EMBL" id="FMUX01000008">
    <property type="protein sequence ID" value="SCY37862.1"/>
    <property type="molecule type" value="Genomic_DNA"/>
</dbReference>
<name>A0A1G5FEZ7_9BACT</name>
<dbReference type="Pfam" id="PF01590">
    <property type="entry name" value="GAF"/>
    <property type="match status" value="1"/>
</dbReference>
<gene>
    <name evidence="2" type="ORF">SAMN05216233_10835</name>
</gene>
<dbReference type="InterPro" id="IPR029016">
    <property type="entry name" value="GAF-like_dom_sf"/>
</dbReference>
<keyword evidence="3" id="KW-1185">Reference proteome</keyword>
<evidence type="ECO:0000313" key="2">
    <source>
        <dbReference type="EMBL" id="SCY37862.1"/>
    </source>
</evidence>
<feature type="domain" description="GAF" evidence="1">
    <location>
        <begin position="10"/>
        <end position="162"/>
    </location>
</feature>
<reference evidence="2 3" key="1">
    <citation type="submission" date="2016-10" db="EMBL/GenBank/DDBJ databases">
        <authorList>
            <person name="de Groot N.N."/>
        </authorList>
    </citation>
    <scope>NUCLEOTIDE SEQUENCE [LARGE SCALE GENOMIC DNA]</scope>
    <source>
        <strain evidence="2 3">AA1</strain>
    </source>
</reference>
<proteinExistence type="predicted"/>
<dbReference type="InterPro" id="IPR003018">
    <property type="entry name" value="GAF"/>
</dbReference>
<accession>A0A1G5FEZ7</accession>
<dbReference type="AlphaFoldDB" id="A0A1G5FEZ7"/>
<organism evidence="2 3">
    <name type="scientific">Desulfoluna spongiiphila</name>
    <dbReference type="NCBI Taxonomy" id="419481"/>
    <lineage>
        <taxon>Bacteria</taxon>
        <taxon>Pseudomonadati</taxon>
        <taxon>Thermodesulfobacteriota</taxon>
        <taxon>Desulfobacteria</taxon>
        <taxon>Desulfobacterales</taxon>
        <taxon>Desulfolunaceae</taxon>
        <taxon>Desulfoluna</taxon>
    </lineage>
</organism>
<protein>
    <submittedName>
        <fullName evidence="2">GAF domain-containing protein</fullName>
    </submittedName>
</protein>
<dbReference type="SMART" id="SM00065">
    <property type="entry name" value="GAF"/>
    <property type="match status" value="1"/>
</dbReference>
<dbReference type="SUPFAM" id="SSF55781">
    <property type="entry name" value="GAF domain-like"/>
    <property type="match status" value="1"/>
</dbReference>
<dbReference type="STRING" id="419481.SAMN05216233_10835"/>
<dbReference type="Gene3D" id="3.30.450.40">
    <property type="match status" value="1"/>
</dbReference>